<dbReference type="InterPro" id="IPR050793">
    <property type="entry name" value="CMP-NeuNAc_synthase"/>
</dbReference>
<sequence>MKILFTICGRAGSKGIKNKNLRKFCGYYLAHYSLSAIDLYVKRHPEIEYDVVVNSDSQELLELVSNNKFMKVNKIERDSCLAGDTIGKIDVINDCLSRMEQQARTHYDVVVDLDITSPLRTVEDIENVINLHVEKKADVTTTVALARRNPYFNQVKRTEHGVKKVISSDFTSRQQAPEIYDMNASIYAYNPDYLRTGKGVLDGYCEVVEMYDTGILDLDHENDFVLMEVIGEYLFENVSGFAEVRKNIQS</sequence>
<keyword evidence="2" id="KW-1185">Reference proteome</keyword>
<keyword evidence="1" id="KW-0548">Nucleotidyltransferase</keyword>
<dbReference type="eggNOG" id="COG1083">
    <property type="taxonomic scope" value="Bacteria"/>
</dbReference>
<dbReference type="InterPro" id="IPR003329">
    <property type="entry name" value="Cytidylyl_trans"/>
</dbReference>
<dbReference type="AlphaFoldDB" id="E0RZI3"/>
<dbReference type="RefSeq" id="WP_013279837.1">
    <property type="nucleotide sequence ID" value="NC_014387.1"/>
</dbReference>
<reference evidence="1 2" key="1">
    <citation type="journal article" date="2010" name="PLoS ONE">
        <title>The glycobiome of the rumen bacterium Butyrivibrio proteoclasticus B316(T) highlights adaptation to a polysaccharide-rich environment.</title>
        <authorList>
            <person name="Kelly W.J."/>
            <person name="Leahy S.C."/>
            <person name="Altermann E."/>
            <person name="Yeoman C.J."/>
            <person name="Dunne J.C."/>
            <person name="Kong Z."/>
            <person name="Pacheco D.M."/>
            <person name="Li D."/>
            <person name="Noel S.J."/>
            <person name="Moon C.D."/>
            <person name="Cookson A.L."/>
            <person name="Attwood G.T."/>
        </authorList>
    </citation>
    <scope>NUCLEOTIDE SEQUENCE [LARGE SCALE GENOMIC DNA]</scope>
    <source>
        <strain evidence="2">ATCC 51982 / DSM 14932 / B316</strain>
    </source>
</reference>
<dbReference type="HOGENOM" id="CLU_042930_1_0_9"/>
<dbReference type="GO" id="GO:0008781">
    <property type="term" value="F:N-acylneuraminate cytidylyltransferase activity"/>
    <property type="evidence" value="ECO:0007669"/>
    <property type="project" value="UniProtKB-EC"/>
</dbReference>
<protein>
    <submittedName>
        <fullName evidence="1">CMP-N-acetylneuraminic acid synthetase NeuA1</fullName>
        <ecNumber evidence="1">2.7.7.43</ecNumber>
    </submittedName>
</protein>
<keyword evidence="1" id="KW-0808">Transferase</keyword>
<evidence type="ECO:0000313" key="1">
    <source>
        <dbReference type="EMBL" id="ADL33180.1"/>
    </source>
</evidence>
<accession>E0RZI3</accession>
<dbReference type="InterPro" id="IPR029044">
    <property type="entry name" value="Nucleotide-diphossugar_trans"/>
</dbReference>
<dbReference type="CDD" id="cd02513">
    <property type="entry name" value="CMP-NeuAc_Synthase"/>
    <property type="match status" value="1"/>
</dbReference>
<dbReference type="EC" id="2.7.7.43" evidence="1"/>
<evidence type="ECO:0000313" key="2">
    <source>
        <dbReference type="Proteomes" id="UP000001299"/>
    </source>
</evidence>
<dbReference type="KEGG" id="bpb:bpr_I0432"/>
<dbReference type="Pfam" id="PF02348">
    <property type="entry name" value="CTP_transf_3"/>
    <property type="match status" value="1"/>
</dbReference>
<proteinExistence type="predicted"/>
<gene>
    <name evidence="1" type="primary">neuA1</name>
    <name evidence="1" type="ordered locus">bpr_I0432</name>
</gene>
<dbReference type="EMBL" id="CP001810">
    <property type="protein sequence ID" value="ADL33180.1"/>
    <property type="molecule type" value="Genomic_DNA"/>
</dbReference>
<dbReference type="Proteomes" id="UP000001299">
    <property type="component" value="Chromosome 1"/>
</dbReference>
<dbReference type="Gene3D" id="3.90.550.10">
    <property type="entry name" value="Spore Coat Polysaccharide Biosynthesis Protein SpsA, Chain A"/>
    <property type="match status" value="1"/>
</dbReference>
<name>E0RZI3_BUTPB</name>
<organism evidence="1 2">
    <name type="scientific">Butyrivibrio proteoclasticus (strain ATCC 51982 / DSM 14932 / B316)</name>
    <name type="common">Clostridium proteoclasticum</name>
    <dbReference type="NCBI Taxonomy" id="515622"/>
    <lineage>
        <taxon>Bacteria</taxon>
        <taxon>Bacillati</taxon>
        <taxon>Bacillota</taxon>
        <taxon>Clostridia</taxon>
        <taxon>Lachnospirales</taxon>
        <taxon>Lachnospiraceae</taxon>
        <taxon>Butyrivibrio</taxon>
    </lineage>
</organism>
<dbReference type="STRING" id="515622.bpr_I0432"/>
<dbReference type="SUPFAM" id="SSF53448">
    <property type="entry name" value="Nucleotide-diphospho-sugar transferases"/>
    <property type="match status" value="1"/>
</dbReference>
<dbReference type="PANTHER" id="PTHR21485">
    <property type="entry name" value="HAD SUPERFAMILY MEMBERS CMAS AND KDSC"/>
    <property type="match status" value="1"/>
</dbReference>
<dbReference type="PANTHER" id="PTHR21485:SF6">
    <property type="entry name" value="N-ACYLNEURAMINATE CYTIDYLYLTRANSFERASE-RELATED"/>
    <property type="match status" value="1"/>
</dbReference>